<accession>A0A8X6I626</accession>
<sequence>MVGGVRRLRCPCRHPSDVAHLMISLADRETKDNHYTVIVVARGRRNSAFYAEDICGSTFSNAASPRLAEPRIREIHLRVPCLNAGRESS</sequence>
<dbReference type="AlphaFoldDB" id="A0A8X6I626"/>
<proteinExistence type="predicted"/>
<reference evidence="1" key="1">
    <citation type="submission" date="2020-08" db="EMBL/GenBank/DDBJ databases">
        <title>Multicomponent nature underlies the extraordinary mechanical properties of spider dragline silk.</title>
        <authorList>
            <person name="Kono N."/>
            <person name="Nakamura H."/>
            <person name="Mori M."/>
            <person name="Yoshida Y."/>
            <person name="Ohtoshi R."/>
            <person name="Malay A.D."/>
            <person name="Moran D.A.P."/>
            <person name="Tomita M."/>
            <person name="Numata K."/>
            <person name="Arakawa K."/>
        </authorList>
    </citation>
    <scope>NUCLEOTIDE SEQUENCE</scope>
</reference>
<comment type="caution">
    <text evidence="1">The sequence shown here is derived from an EMBL/GenBank/DDBJ whole genome shotgun (WGS) entry which is preliminary data.</text>
</comment>
<gene>
    <name evidence="1" type="ORF">TNIN_266351</name>
</gene>
<organism evidence="1 2">
    <name type="scientific">Trichonephila inaurata madagascariensis</name>
    <dbReference type="NCBI Taxonomy" id="2747483"/>
    <lineage>
        <taxon>Eukaryota</taxon>
        <taxon>Metazoa</taxon>
        <taxon>Ecdysozoa</taxon>
        <taxon>Arthropoda</taxon>
        <taxon>Chelicerata</taxon>
        <taxon>Arachnida</taxon>
        <taxon>Araneae</taxon>
        <taxon>Araneomorphae</taxon>
        <taxon>Entelegynae</taxon>
        <taxon>Araneoidea</taxon>
        <taxon>Nephilidae</taxon>
        <taxon>Trichonephila</taxon>
        <taxon>Trichonephila inaurata</taxon>
    </lineage>
</organism>
<evidence type="ECO:0000313" key="1">
    <source>
        <dbReference type="EMBL" id="GFS31777.1"/>
    </source>
</evidence>
<protein>
    <submittedName>
        <fullName evidence="1">Uncharacterized protein</fullName>
    </submittedName>
</protein>
<evidence type="ECO:0000313" key="2">
    <source>
        <dbReference type="Proteomes" id="UP000886998"/>
    </source>
</evidence>
<dbReference type="OrthoDB" id="10590858at2759"/>
<name>A0A8X6I626_9ARAC</name>
<keyword evidence="2" id="KW-1185">Reference proteome</keyword>
<dbReference type="EMBL" id="BMAV01024270">
    <property type="protein sequence ID" value="GFS31777.1"/>
    <property type="molecule type" value="Genomic_DNA"/>
</dbReference>
<dbReference type="Proteomes" id="UP000886998">
    <property type="component" value="Unassembled WGS sequence"/>
</dbReference>